<organism evidence="5 6">
    <name type="scientific">Chloropicon roscoffensis</name>
    <dbReference type="NCBI Taxonomy" id="1461544"/>
    <lineage>
        <taxon>Eukaryota</taxon>
        <taxon>Viridiplantae</taxon>
        <taxon>Chlorophyta</taxon>
        <taxon>Chloropicophyceae</taxon>
        <taxon>Chloropicales</taxon>
        <taxon>Chloropicaceae</taxon>
        <taxon>Chloropicon</taxon>
    </lineage>
</organism>
<protein>
    <submittedName>
        <fullName evidence="5">BTB domain-containing protein</fullName>
    </submittedName>
</protein>
<dbReference type="InterPro" id="IPR000210">
    <property type="entry name" value="BTB/POZ_dom"/>
</dbReference>
<dbReference type="Gene3D" id="1.25.10.10">
    <property type="entry name" value="Leucine-rich Repeat Variant"/>
    <property type="match status" value="2"/>
</dbReference>
<evidence type="ECO:0000259" key="4">
    <source>
        <dbReference type="PROSITE" id="PS50097"/>
    </source>
</evidence>
<dbReference type="InterPro" id="IPR000225">
    <property type="entry name" value="Armadillo"/>
</dbReference>
<keyword evidence="6" id="KW-1185">Reference proteome</keyword>
<feature type="region of interest" description="Disordered" evidence="3">
    <location>
        <begin position="1"/>
        <end position="121"/>
    </location>
</feature>
<sequence>MARSFGEDQAARPSASRVYWSDDEDDGGSDEDHEDREAEVLLKAKEKNRLHKWLGKKRARGERGSGENKSSTSAGRSGTGRRRPCLIHHSPSASPSASPIKKAKCPTSRPETEHESEVGDAALAEKLASVLLKPSQSTLEDKVSALSGVVSSHPLELFSLLLRSAKAHTGRKRPRDEGDDAGGRGEVEAGGGARKDEEPSAAAATAEEEEEEDLPSAERPRRAKVADLPCNAKAVRKFLSVLEEELRPPAGLQVAAEAGGRQQRREAEAASSGCSDDSGQGFYFTRKSKKAVYALASLAKQEETVEHIVELGGVSTLISVVRRCVNTKNVSVSRLHNPRGPQGSHEQGQACALAKSGIHKTAEYILKNTCLVMGFVSMNGQYRKQVIELGGVGALVNVLRCYSALCVQGHKGGGGVSETIQEQFRQENVLGCAAPLGRGERERERSQPDSPTHTIARRAAGALANLAHEDVRTKNLVREEGGVPALVLLLKAREFSVQVAAASTLKAIAFRNEDNKNQIVECGALGSLVCMLRSSDPNIHYEAVAVMSSLVHSSAHIKKLVLNCGALQPLINLLSSVDMESRREAALLLGQFANVQDPDYKSKIVQRGALGPLISMLSEEIVQVSEMAAFAIGRLAQNPDNQAGIVQAGGLRPLLQLLGSSYVNSQHNAAFALYGLSDNDDNVPHFLKSGCVSLLLNAKFTIQASKDCVRNTLRKLEEKIAQGHVLSHLKYLLSSEAADLTTKYYVATGLASLAPQSELHNIFMENKGLDVLFLYALNSECERCQKESIDAICSLGRRSKAFSRLPTLENGVRPGHHKASGGKFLGENYLNSDKFSDVTFLVEGRRVRAHRIALLAASQRAVEILGVERDEVKVEGVSHATWQEVLRFIYTGSCVVTEESDAQELLLQAERLQLEGLKHACETYLISTIDAQTVGSVYDLASRCNTTHLHKAAVWYTLSEHSRLVKVLGRKTVTEMLSKMFPTFVDSLTFSK</sequence>
<dbReference type="PANTHER" id="PTHR46710">
    <property type="entry name" value="ARM REPEAT PROTEIN INTERACTING WITH ABF2"/>
    <property type="match status" value="1"/>
</dbReference>
<feature type="repeat" description="ARM" evidence="2">
    <location>
        <begin position="481"/>
        <end position="523"/>
    </location>
</feature>
<feature type="region of interest" description="Disordered" evidence="3">
    <location>
        <begin position="255"/>
        <end position="277"/>
    </location>
</feature>
<feature type="region of interest" description="Disordered" evidence="3">
    <location>
        <begin position="165"/>
        <end position="222"/>
    </location>
</feature>
<feature type="compositionally biased region" description="Basic residues" evidence="3">
    <location>
        <begin position="48"/>
        <end position="60"/>
    </location>
</feature>
<evidence type="ECO:0000256" key="1">
    <source>
        <dbReference type="ARBA" id="ARBA00004906"/>
    </source>
</evidence>
<name>A0AAX4PDJ7_9CHLO</name>
<dbReference type="Pfam" id="PF00514">
    <property type="entry name" value="Arm"/>
    <property type="match status" value="3"/>
</dbReference>
<dbReference type="AlphaFoldDB" id="A0AAX4PDJ7"/>
<dbReference type="SUPFAM" id="SSF48371">
    <property type="entry name" value="ARM repeat"/>
    <property type="match status" value="1"/>
</dbReference>
<evidence type="ECO:0000256" key="3">
    <source>
        <dbReference type="SAM" id="MobiDB-lite"/>
    </source>
</evidence>
<dbReference type="SMART" id="SM00225">
    <property type="entry name" value="BTB"/>
    <property type="match status" value="1"/>
</dbReference>
<dbReference type="InterPro" id="IPR044282">
    <property type="entry name" value="ABAP1/ARIA"/>
</dbReference>
<evidence type="ECO:0000256" key="2">
    <source>
        <dbReference type="PROSITE-ProRule" id="PRU00259"/>
    </source>
</evidence>
<comment type="pathway">
    <text evidence="1">Protein modification; protein ubiquitination.</text>
</comment>
<dbReference type="PROSITE" id="PS50176">
    <property type="entry name" value="ARM_REPEAT"/>
    <property type="match status" value="2"/>
</dbReference>
<dbReference type="PANTHER" id="PTHR46710:SF1">
    <property type="entry name" value="ARM REPEAT PROTEIN INTERACTING WITH ABF2"/>
    <property type="match status" value="1"/>
</dbReference>
<feature type="repeat" description="ARM" evidence="2">
    <location>
        <begin position="608"/>
        <end position="650"/>
    </location>
</feature>
<feature type="compositionally biased region" description="Acidic residues" evidence="3">
    <location>
        <begin position="21"/>
        <end position="34"/>
    </location>
</feature>
<evidence type="ECO:0000313" key="5">
    <source>
        <dbReference type="EMBL" id="WZN64432.1"/>
    </source>
</evidence>
<feature type="compositionally biased region" description="Basic and acidic residues" evidence="3">
    <location>
        <begin position="35"/>
        <end position="47"/>
    </location>
</feature>
<dbReference type="Gene3D" id="3.30.710.10">
    <property type="entry name" value="Potassium Channel Kv1.1, Chain A"/>
    <property type="match status" value="1"/>
</dbReference>
<feature type="compositionally biased region" description="Low complexity" evidence="3">
    <location>
        <begin position="90"/>
        <end position="100"/>
    </location>
</feature>
<accession>A0AAX4PDJ7</accession>
<dbReference type="Pfam" id="PF00651">
    <property type="entry name" value="BTB"/>
    <property type="match status" value="1"/>
</dbReference>
<feature type="compositionally biased region" description="Basic and acidic residues" evidence="3">
    <location>
        <begin position="1"/>
        <end position="10"/>
    </location>
</feature>
<dbReference type="EMBL" id="CP151509">
    <property type="protein sequence ID" value="WZN64432.1"/>
    <property type="molecule type" value="Genomic_DNA"/>
</dbReference>
<dbReference type="InterPro" id="IPR011989">
    <property type="entry name" value="ARM-like"/>
</dbReference>
<dbReference type="SUPFAM" id="SSF54695">
    <property type="entry name" value="POZ domain"/>
    <property type="match status" value="1"/>
</dbReference>
<reference evidence="5 6" key="1">
    <citation type="submission" date="2024-03" db="EMBL/GenBank/DDBJ databases">
        <title>Complete genome sequence of the green alga Chloropicon roscoffensis RCC1871.</title>
        <authorList>
            <person name="Lemieux C."/>
            <person name="Pombert J.-F."/>
            <person name="Otis C."/>
            <person name="Turmel M."/>
        </authorList>
    </citation>
    <scope>NUCLEOTIDE SEQUENCE [LARGE SCALE GENOMIC DNA]</scope>
    <source>
        <strain evidence="5 6">RCC1871</strain>
    </source>
</reference>
<feature type="compositionally biased region" description="Acidic residues" evidence="3">
    <location>
        <begin position="206"/>
        <end position="215"/>
    </location>
</feature>
<dbReference type="SMART" id="SM00185">
    <property type="entry name" value="ARM"/>
    <property type="match status" value="6"/>
</dbReference>
<proteinExistence type="predicted"/>
<dbReference type="PROSITE" id="PS50097">
    <property type="entry name" value="BTB"/>
    <property type="match status" value="1"/>
</dbReference>
<evidence type="ECO:0000313" key="6">
    <source>
        <dbReference type="Proteomes" id="UP001472866"/>
    </source>
</evidence>
<gene>
    <name evidence="5" type="ORF">HKI87_09g59880</name>
</gene>
<dbReference type="InterPro" id="IPR011333">
    <property type="entry name" value="SKP1/BTB/POZ_sf"/>
</dbReference>
<feature type="compositionally biased region" description="Basic and acidic residues" evidence="3">
    <location>
        <begin position="181"/>
        <end position="198"/>
    </location>
</feature>
<dbReference type="Proteomes" id="UP001472866">
    <property type="component" value="Chromosome 09"/>
</dbReference>
<feature type="domain" description="BTB" evidence="4">
    <location>
        <begin position="836"/>
        <end position="898"/>
    </location>
</feature>
<dbReference type="InterPro" id="IPR016024">
    <property type="entry name" value="ARM-type_fold"/>
</dbReference>